<accession>A0ABS7WRS7</accession>
<keyword evidence="3" id="KW-1185">Reference proteome</keyword>
<reference evidence="2 3" key="1">
    <citation type="submission" date="2020-07" db="EMBL/GenBank/DDBJ databases">
        <title>Transfer of Campylobacter canadensis to the novel genus Avispirillum gen. nov., that also includes two novel species recovered from migratory waterfowl: Avispirillum anseris sp. nov. and Avispirillum brantae sp. nov.</title>
        <authorList>
            <person name="Miller W.G."/>
            <person name="Chapman M.H."/>
            <person name="Yee E."/>
            <person name="Inglis G.D."/>
        </authorList>
    </citation>
    <scope>NUCLEOTIDE SEQUENCE [LARGE SCALE GENOMIC DNA]</scope>
    <source>
        <strain evidence="2 3">L283</strain>
    </source>
</reference>
<feature type="domain" description="Ppx/GppA phosphatase N-terminal" evidence="1">
    <location>
        <begin position="46"/>
        <end position="272"/>
    </location>
</feature>
<protein>
    <recommendedName>
        <fullName evidence="1">Ppx/GppA phosphatase N-terminal domain-containing protein</fullName>
    </recommendedName>
</protein>
<evidence type="ECO:0000259" key="1">
    <source>
        <dbReference type="Pfam" id="PF02541"/>
    </source>
</evidence>
<gene>
    <name evidence="2" type="ORF">AVCANL283_02770</name>
</gene>
<dbReference type="Pfam" id="PF02541">
    <property type="entry name" value="Ppx-GppA"/>
    <property type="match status" value="1"/>
</dbReference>
<dbReference type="Gene3D" id="3.30.420.40">
    <property type="match status" value="1"/>
</dbReference>
<proteinExistence type="predicted"/>
<name>A0ABS7WRS7_9BACT</name>
<dbReference type="Proteomes" id="UP000786183">
    <property type="component" value="Unassembled WGS sequence"/>
</dbReference>
<dbReference type="SUPFAM" id="SSF53067">
    <property type="entry name" value="Actin-like ATPase domain"/>
    <property type="match status" value="2"/>
</dbReference>
<organism evidence="2 3">
    <name type="scientific">Campylobacter canadensis</name>
    <dbReference type="NCBI Taxonomy" id="449520"/>
    <lineage>
        <taxon>Bacteria</taxon>
        <taxon>Pseudomonadati</taxon>
        <taxon>Campylobacterota</taxon>
        <taxon>Epsilonproteobacteria</taxon>
        <taxon>Campylobacterales</taxon>
        <taxon>Campylobacteraceae</taxon>
        <taxon>Campylobacter</taxon>
    </lineage>
</organism>
<dbReference type="EMBL" id="JACGBB010000004">
    <property type="protein sequence ID" value="MBZ7987042.1"/>
    <property type="molecule type" value="Genomic_DNA"/>
</dbReference>
<evidence type="ECO:0000313" key="2">
    <source>
        <dbReference type="EMBL" id="MBZ7987042.1"/>
    </source>
</evidence>
<dbReference type="RefSeq" id="WP_172233272.1">
    <property type="nucleotide sequence ID" value="NZ_CP035946.1"/>
</dbReference>
<comment type="caution">
    <text evidence="2">The sequence shown here is derived from an EMBL/GenBank/DDBJ whole genome shotgun (WGS) entry which is preliminary data.</text>
</comment>
<sequence length="280" mass="32420">MIKNAAIDIGSNTLKIAYLKNNKLKNYEKVLNLALFVQNNCLNADGIKVLINEFTYLSTIFDLKNAFALSTAVFRRINNAKEILELLYKKFNLKVQILTQEEEAALTRLANKNLGYDDFYLVDIGGNSCEITSNDEKIYFDFGLLSIYEEYKKSKANLRDFVQEFLNKKINNFKLKEGLKIVLTSKSAIFAKSLKENKYYKDVDDTLYHKQLINKDEIINLSNFLETSNEEQIEFIIGKNRKFAVLIACYLLNFLFKEDTFIISSFSIKEALLIKHNILK</sequence>
<dbReference type="Gene3D" id="3.30.420.150">
    <property type="entry name" value="Exopolyphosphatase. Domain 2"/>
    <property type="match status" value="1"/>
</dbReference>
<dbReference type="InterPro" id="IPR043129">
    <property type="entry name" value="ATPase_NBD"/>
</dbReference>
<dbReference type="InterPro" id="IPR003695">
    <property type="entry name" value="Ppx_GppA_N"/>
</dbReference>
<evidence type="ECO:0000313" key="3">
    <source>
        <dbReference type="Proteomes" id="UP000786183"/>
    </source>
</evidence>